<dbReference type="EMBL" id="BAAANY010000014">
    <property type="protein sequence ID" value="GAA1686073.1"/>
    <property type="molecule type" value="Genomic_DNA"/>
</dbReference>
<dbReference type="RefSeq" id="WP_344311689.1">
    <property type="nucleotide sequence ID" value="NZ_BAAANY010000014.1"/>
</dbReference>
<keyword evidence="1 2" id="KW-0238">DNA-binding</keyword>
<dbReference type="Gene3D" id="1.10.357.10">
    <property type="entry name" value="Tetracycline Repressor, domain 2"/>
    <property type="match status" value="1"/>
</dbReference>
<dbReference type="Proteomes" id="UP001500618">
    <property type="component" value="Unassembled WGS sequence"/>
</dbReference>
<comment type="caution">
    <text evidence="4">The sequence shown here is derived from an EMBL/GenBank/DDBJ whole genome shotgun (WGS) entry which is preliminary data.</text>
</comment>
<evidence type="ECO:0000256" key="1">
    <source>
        <dbReference type="ARBA" id="ARBA00023125"/>
    </source>
</evidence>
<evidence type="ECO:0000313" key="5">
    <source>
        <dbReference type="Proteomes" id="UP001500618"/>
    </source>
</evidence>
<evidence type="ECO:0000313" key="4">
    <source>
        <dbReference type="EMBL" id="GAA1686073.1"/>
    </source>
</evidence>
<dbReference type="PANTHER" id="PTHR30055:SF209">
    <property type="entry name" value="POSSIBLE TRANSCRIPTIONAL REGULATORY PROTEIN (PROBABLY TETR-FAMILY)"/>
    <property type="match status" value="1"/>
</dbReference>
<dbReference type="PROSITE" id="PS50977">
    <property type="entry name" value="HTH_TETR_2"/>
    <property type="match status" value="1"/>
</dbReference>
<dbReference type="InterPro" id="IPR036271">
    <property type="entry name" value="Tet_transcr_reg_TetR-rel_C_sf"/>
</dbReference>
<feature type="domain" description="HTH tetR-type" evidence="3">
    <location>
        <begin position="8"/>
        <end position="68"/>
    </location>
</feature>
<dbReference type="InterPro" id="IPR050109">
    <property type="entry name" value="HTH-type_TetR-like_transc_reg"/>
</dbReference>
<sequence length="190" mass="20656">MAERADAARNRAAILRATEELLSNFPPEEVSIDRVAAKAGVGKGTVFRRFGDRYGLMRALMVQRAEALQTAFTSGPPPLGPGAEPTERLLAFLDGTLELITNNLGLIAAHERAAVAGNHDDQPVYQAWHRHVTALIAQARPDLDAELQAHILLRSLSSDLVAHLHRNGTSPRFARSLHDLATALLRPLDP</sequence>
<dbReference type="SUPFAM" id="SSF46689">
    <property type="entry name" value="Homeodomain-like"/>
    <property type="match status" value="1"/>
</dbReference>
<reference evidence="5" key="1">
    <citation type="journal article" date="2019" name="Int. J. Syst. Evol. Microbiol.">
        <title>The Global Catalogue of Microorganisms (GCM) 10K type strain sequencing project: providing services to taxonomists for standard genome sequencing and annotation.</title>
        <authorList>
            <consortium name="The Broad Institute Genomics Platform"/>
            <consortium name="The Broad Institute Genome Sequencing Center for Infectious Disease"/>
            <person name="Wu L."/>
            <person name="Ma J."/>
        </authorList>
    </citation>
    <scope>NUCLEOTIDE SEQUENCE [LARGE SCALE GENOMIC DNA]</scope>
    <source>
        <strain evidence="5">JCM 14718</strain>
    </source>
</reference>
<keyword evidence="5" id="KW-1185">Reference proteome</keyword>
<dbReference type="InterPro" id="IPR001647">
    <property type="entry name" value="HTH_TetR"/>
</dbReference>
<organism evidence="4 5">
    <name type="scientific">Fodinicola feengrottensis</name>
    <dbReference type="NCBI Taxonomy" id="435914"/>
    <lineage>
        <taxon>Bacteria</taxon>
        <taxon>Bacillati</taxon>
        <taxon>Actinomycetota</taxon>
        <taxon>Actinomycetes</taxon>
        <taxon>Mycobacteriales</taxon>
        <taxon>Fodinicola</taxon>
    </lineage>
</organism>
<dbReference type="InterPro" id="IPR009057">
    <property type="entry name" value="Homeodomain-like_sf"/>
</dbReference>
<dbReference type="SUPFAM" id="SSF48498">
    <property type="entry name" value="Tetracyclin repressor-like, C-terminal domain"/>
    <property type="match status" value="1"/>
</dbReference>
<evidence type="ECO:0000256" key="2">
    <source>
        <dbReference type="PROSITE-ProRule" id="PRU00335"/>
    </source>
</evidence>
<dbReference type="PANTHER" id="PTHR30055">
    <property type="entry name" value="HTH-TYPE TRANSCRIPTIONAL REGULATOR RUTR"/>
    <property type="match status" value="1"/>
</dbReference>
<dbReference type="Pfam" id="PF00440">
    <property type="entry name" value="TetR_N"/>
    <property type="match status" value="1"/>
</dbReference>
<name>A0ABP4TD17_9ACTN</name>
<gene>
    <name evidence="4" type="ORF">GCM10009765_39260</name>
</gene>
<feature type="DNA-binding region" description="H-T-H motif" evidence="2">
    <location>
        <begin position="31"/>
        <end position="50"/>
    </location>
</feature>
<proteinExistence type="predicted"/>
<accession>A0ABP4TD17</accession>
<evidence type="ECO:0000259" key="3">
    <source>
        <dbReference type="PROSITE" id="PS50977"/>
    </source>
</evidence>
<protein>
    <submittedName>
        <fullName evidence="4">TetR/AcrR family transcriptional regulator</fullName>
    </submittedName>
</protein>